<comment type="caution">
    <text evidence="1">The sequence shown here is derived from an EMBL/GenBank/DDBJ whole genome shotgun (WGS) entry which is preliminary data.</text>
</comment>
<accession>A0A4R7VCY6</accession>
<name>A0A4R7VCY6_9PSEU</name>
<evidence type="ECO:0000313" key="2">
    <source>
        <dbReference type="Proteomes" id="UP000294927"/>
    </source>
</evidence>
<evidence type="ECO:0000313" key="1">
    <source>
        <dbReference type="EMBL" id="TDV46875.1"/>
    </source>
</evidence>
<dbReference type="Proteomes" id="UP000294927">
    <property type="component" value="Unassembled WGS sequence"/>
</dbReference>
<dbReference type="EMBL" id="SOCP01000010">
    <property type="protein sequence ID" value="TDV46875.1"/>
    <property type="molecule type" value="Genomic_DNA"/>
</dbReference>
<reference evidence="1 2" key="1">
    <citation type="submission" date="2019-03" db="EMBL/GenBank/DDBJ databases">
        <title>Genomic Encyclopedia of Archaeal and Bacterial Type Strains, Phase II (KMG-II): from individual species to whole genera.</title>
        <authorList>
            <person name="Goeker M."/>
        </authorList>
    </citation>
    <scope>NUCLEOTIDE SEQUENCE [LARGE SCALE GENOMIC DNA]</scope>
    <source>
        <strain evidence="1 2">DSM 45499</strain>
    </source>
</reference>
<protein>
    <submittedName>
        <fullName evidence="1">Uncharacterized protein</fullName>
    </submittedName>
</protein>
<gene>
    <name evidence="1" type="ORF">CLV71_11056</name>
</gene>
<organism evidence="1 2">
    <name type="scientific">Actinophytocola oryzae</name>
    <dbReference type="NCBI Taxonomy" id="502181"/>
    <lineage>
        <taxon>Bacteria</taxon>
        <taxon>Bacillati</taxon>
        <taxon>Actinomycetota</taxon>
        <taxon>Actinomycetes</taxon>
        <taxon>Pseudonocardiales</taxon>
        <taxon>Pseudonocardiaceae</taxon>
    </lineage>
</organism>
<proteinExistence type="predicted"/>
<dbReference type="AlphaFoldDB" id="A0A4R7VCY6"/>
<sequence length="61" mass="6782">MSVVEMSTRGTTRTPELTEDVEALLAQPELEGVYRETEKCAALLLAQGQLLLSPPTPRRKR</sequence>
<keyword evidence="2" id="KW-1185">Reference proteome</keyword>
<dbReference type="RefSeq" id="WP_133905400.1">
    <property type="nucleotide sequence ID" value="NZ_SOCP01000010.1"/>
</dbReference>